<dbReference type="InterPro" id="IPR003718">
    <property type="entry name" value="OsmC/Ohr_fam"/>
</dbReference>
<keyword evidence="3" id="KW-1185">Reference proteome</keyword>
<reference evidence="1" key="2">
    <citation type="submission" date="2019-11" db="EMBL/GenBank/DDBJ databases">
        <title>Improved Assembly of Tolypothrix boutellei genome.</title>
        <authorList>
            <person name="Sarangi A.N."/>
            <person name="Mukherjee M."/>
            <person name="Ghosh S."/>
            <person name="Singh D."/>
            <person name="Das A."/>
            <person name="Kant S."/>
            <person name="Prusty A."/>
            <person name="Tripathy S."/>
        </authorList>
    </citation>
    <scope>NUCLEOTIDE SEQUENCE</scope>
    <source>
        <strain evidence="1">VB521301</strain>
    </source>
</reference>
<reference evidence="2" key="1">
    <citation type="journal article" date="2015" name="Genome Announc.">
        <title>Draft Genome Sequence of Tolypothrix boutellei Strain VB521301.</title>
        <authorList>
            <person name="Chandrababunaidu M.M."/>
            <person name="Singh D."/>
            <person name="Sen D."/>
            <person name="Bhan S."/>
            <person name="Das S."/>
            <person name="Gupta A."/>
            <person name="Adhikary S.P."/>
            <person name="Tripathy S."/>
        </authorList>
    </citation>
    <scope>NUCLEOTIDE SEQUENCE</scope>
    <source>
        <strain evidence="2">VB521301</strain>
    </source>
</reference>
<dbReference type="InterPro" id="IPR015946">
    <property type="entry name" value="KH_dom-like_a/b"/>
</dbReference>
<evidence type="ECO:0000313" key="3">
    <source>
        <dbReference type="Proteomes" id="UP000029738"/>
    </source>
</evidence>
<dbReference type="STRING" id="1479485.DA73_0227305"/>
<sequence length="158" mass="17607">MTKFHSYSVAIAWTGNLGEGTANYRAYSRNHEIQSQDKPIIYGSSDPSFRGDPTRYNPEELLLASISACHMLWYLHLCASAKIVVMDYVDRPVGVMEETNNGSGRFTEVTLKPRVAIANSANIETATRLHEEAHKMCFIANSVNFPIRHSAETVAVDN</sequence>
<dbReference type="Gene3D" id="3.30.300.20">
    <property type="match status" value="1"/>
</dbReference>
<proteinExistence type="predicted"/>
<name>A0A0C1R7K0_9CYAN</name>
<accession>A0A0C1R7K0</accession>
<dbReference type="EMBL" id="JHEG02000058">
    <property type="protein sequence ID" value="KIE08325.1"/>
    <property type="molecule type" value="Genomic_DNA"/>
</dbReference>
<comment type="caution">
    <text evidence="2">The sequence shown here is derived from an EMBL/GenBank/DDBJ whole genome shotgun (WGS) entry which is preliminary data.</text>
</comment>
<dbReference type="InterPro" id="IPR036102">
    <property type="entry name" value="OsmC/Ohrsf"/>
</dbReference>
<organism evidence="2">
    <name type="scientific">Tolypothrix bouteillei VB521301</name>
    <dbReference type="NCBI Taxonomy" id="1479485"/>
    <lineage>
        <taxon>Bacteria</taxon>
        <taxon>Bacillati</taxon>
        <taxon>Cyanobacteriota</taxon>
        <taxon>Cyanophyceae</taxon>
        <taxon>Nostocales</taxon>
        <taxon>Tolypothrichaceae</taxon>
        <taxon>Tolypothrix</taxon>
    </lineage>
</organism>
<dbReference type="Proteomes" id="UP000029738">
    <property type="component" value="Unassembled WGS sequence"/>
</dbReference>
<protein>
    <submittedName>
        <fullName evidence="1">OsmC family protein</fullName>
    </submittedName>
    <submittedName>
        <fullName evidence="2">Peroxiredoxin</fullName>
    </submittedName>
</protein>
<dbReference type="OrthoDB" id="9795405at2"/>
<dbReference type="SUPFAM" id="SSF82784">
    <property type="entry name" value="OsmC-like"/>
    <property type="match status" value="1"/>
</dbReference>
<dbReference type="PANTHER" id="PTHR42830">
    <property type="entry name" value="OSMOTICALLY INDUCIBLE FAMILY PROTEIN"/>
    <property type="match status" value="1"/>
</dbReference>
<dbReference type="PANTHER" id="PTHR42830:SF2">
    <property type="entry name" value="OSMC_OHR FAMILY PROTEIN"/>
    <property type="match status" value="1"/>
</dbReference>
<dbReference type="EMBL" id="JHEG04000001">
    <property type="protein sequence ID" value="KAF3885726.1"/>
    <property type="molecule type" value="Genomic_DNA"/>
</dbReference>
<evidence type="ECO:0000313" key="1">
    <source>
        <dbReference type="EMBL" id="KAF3885726.1"/>
    </source>
</evidence>
<dbReference type="RefSeq" id="WP_038075828.1">
    <property type="nucleotide sequence ID" value="NZ_JHEG04000001.1"/>
</dbReference>
<dbReference type="Pfam" id="PF02566">
    <property type="entry name" value="OsmC"/>
    <property type="match status" value="1"/>
</dbReference>
<dbReference type="AlphaFoldDB" id="A0A0C1R7K0"/>
<gene>
    <name evidence="2" type="ORF">DA73_0227305</name>
    <name evidence="1" type="ORF">DA73_0400009825</name>
</gene>
<dbReference type="InterPro" id="IPR052707">
    <property type="entry name" value="OsmC_Ohr_Peroxiredoxin"/>
</dbReference>
<evidence type="ECO:0000313" key="2">
    <source>
        <dbReference type="EMBL" id="KIE08325.1"/>
    </source>
</evidence>